<dbReference type="InterPro" id="IPR012948">
    <property type="entry name" value="AARP2CN"/>
</dbReference>
<feature type="compositionally biased region" description="Basic and acidic residues" evidence="5">
    <location>
        <begin position="472"/>
        <end position="485"/>
    </location>
</feature>
<feature type="compositionally biased region" description="Polar residues" evidence="5">
    <location>
        <begin position="335"/>
        <end position="365"/>
    </location>
</feature>
<feature type="region of interest" description="Disordered" evidence="5">
    <location>
        <begin position="462"/>
        <end position="500"/>
    </location>
</feature>
<dbReference type="Pfam" id="PF04950">
    <property type="entry name" value="RIBIOP_C"/>
    <property type="match status" value="1"/>
</dbReference>
<protein>
    <submittedName>
        <fullName evidence="7">Ribosome biogenesis protein tsr1</fullName>
    </submittedName>
</protein>
<dbReference type="InterPro" id="IPR030387">
    <property type="entry name" value="G_Bms1/Tsr1_dom"/>
</dbReference>
<dbReference type="PANTHER" id="PTHR12858">
    <property type="entry name" value="RIBOSOME BIOGENESIS PROTEIN"/>
    <property type="match status" value="1"/>
</dbReference>
<dbReference type="GO" id="GO:0000462">
    <property type="term" value="P:maturation of SSU-rRNA from tricistronic rRNA transcript (SSU-rRNA, 5.8S rRNA, LSU-rRNA)"/>
    <property type="evidence" value="ECO:0007669"/>
    <property type="project" value="TreeGrafter"/>
</dbReference>
<evidence type="ECO:0000256" key="3">
    <source>
        <dbReference type="ARBA" id="ARBA00023242"/>
    </source>
</evidence>
<sequence length="805" mass="90637">MGDGHSHRPTLKQENKRFKSKHATKSSLKEAAKGRVQRVSPKSTKSLQKEAAQRRLNRKNAAKQEQTRKRSALISAARIFQGTGGAPRMIAVIPLSDDIDVTLSISTLARSVGADTEGIPSQGTFKLRVDRFKSTLQFIILPYGSFYSAMDAIKVADYTLLLMSSTTEVTSWGENLLRTVQAQGLPTVVPVVAASSSSDVADEKAKDRRALLKSLLSFIQYFAPHITRVYDLENAESDSLIALRSMCEGLPSGVRWREGRVYLCADSVDWEMATADDPQSSTAGTLKVTGVVRGAPLSPNRLIHIPEQGDFQIQKIMSFPSSVPSRSHHEGMDATPTSTLLAEPDSTSADSLVSTNQPDDMMNEQTWPTEDEMKGLRDDISKPIPDAPEGTTPKTIKRVPKGTSQYQAAWIIDEEDENEAEVSSEGSDEEMKSVEEDGQSERDHGSEVMEDLDMATEFGHEETIEEHDAEEESRQLEAWRNREREEADEAAFPDEVDTPKDIPARTRFQRYRGLRSFRTSPWDPFENLPRDYAKIFQFEDFKRTERRITKNAAEEDGTVQPGTRVVLYLKNVPRSVYESYHADSPFVLFGLFKHEHKNTVLHFKIQRDTEYEEPVRSKDPMILCVGPRRLRVNPIYSQHTRGGGKGVNNVHKFERYLRPSVASVATVFGPIVMGKQPCILLKETDDLSAPQLVATGTFLNPDTTRIIAKRIVLTGHPFKVHKRTATIRYMFFNLDDVAYYKPIQLHTKHGRTGHIKESLGTHGYYKAHFDGPITQMDTVCLTLYKRVFPKWSQLWKPETPDAMET</sequence>
<name>A0A165A721_9AGAM</name>
<dbReference type="PROSITE" id="PS51714">
    <property type="entry name" value="G_BMS1"/>
    <property type="match status" value="1"/>
</dbReference>
<keyword evidence="3" id="KW-0539">Nucleus</keyword>
<dbReference type="GO" id="GO:0000479">
    <property type="term" value="P:endonucleolytic cleavage of tricistronic rRNA transcript (SSU-rRNA, 5.8S rRNA, LSU-rRNA)"/>
    <property type="evidence" value="ECO:0007669"/>
    <property type="project" value="TreeGrafter"/>
</dbReference>
<comment type="similarity">
    <text evidence="4">Belongs to the TRAFAC class translation factor GTPase superfamily. Bms1-like GTPase family. TSR1 subfamily.</text>
</comment>
<feature type="compositionally biased region" description="Basic and acidic residues" evidence="5">
    <location>
        <begin position="429"/>
        <end position="447"/>
    </location>
</feature>
<dbReference type="InterPro" id="IPR007034">
    <property type="entry name" value="BMS1_TSR1_C"/>
</dbReference>
<dbReference type="Proteomes" id="UP000076722">
    <property type="component" value="Unassembled WGS sequence"/>
</dbReference>
<dbReference type="Pfam" id="PF08142">
    <property type="entry name" value="AARP2CN"/>
    <property type="match status" value="1"/>
</dbReference>
<feature type="compositionally biased region" description="Acidic residues" evidence="5">
    <location>
        <begin position="412"/>
        <end position="428"/>
    </location>
</feature>
<dbReference type="GO" id="GO:0030688">
    <property type="term" value="C:preribosome, small subunit precursor"/>
    <property type="evidence" value="ECO:0007669"/>
    <property type="project" value="TreeGrafter"/>
</dbReference>
<dbReference type="GO" id="GO:0005525">
    <property type="term" value="F:GTP binding"/>
    <property type="evidence" value="ECO:0007669"/>
    <property type="project" value="TreeGrafter"/>
</dbReference>
<evidence type="ECO:0000313" key="7">
    <source>
        <dbReference type="EMBL" id="KZS98566.1"/>
    </source>
</evidence>
<feature type="compositionally biased region" description="Basic and acidic residues" evidence="5">
    <location>
        <begin position="1"/>
        <end position="17"/>
    </location>
</feature>
<dbReference type="Pfam" id="PF22298">
    <property type="entry name" value="Tsr1_G-like"/>
    <property type="match status" value="1"/>
</dbReference>
<dbReference type="InterPro" id="IPR039761">
    <property type="entry name" value="Bms1/Tsr1"/>
</dbReference>
<keyword evidence="8" id="KW-1185">Reference proteome</keyword>
<evidence type="ECO:0000313" key="8">
    <source>
        <dbReference type="Proteomes" id="UP000076722"/>
    </source>
</evidence>
<feature type="compositionally biased region" description="Acidic residues" evidence="5">
    <location>
        <begin position="486"/>
        <end position="496"/>
    </location>
</feature>
<dbReference type="EMBL" id="KV419395">
    <property type="protein sequence ID" value="KZS98566.1"/>
    <property type="molecule type" value="Genomic_DNA"/>
</dbReference>
<dbReference type="GO" id="GO:0034511">
    <property type="term" value="F:U3 snoRNA binding"/>
    <property type="evidence" value="ECO:0007669"/>
    <property type="project" value="TreeGrafter"/>
</dbReference>
<accession>A0A165A721</accession>
<dbReference type="STRING" id="1314777.A0A165A721"/>
<proteinExistence type="inferred from homology"/>
<dbReference type="GO" id="GO:0005730">
    <property type="term" value="C:nucleolus"/>
    <property type="evidence" value="ECO:0007669"/>
    <property type="project" value="UniProtKB-SubCell"/>
</dbReference>
<feature type="region of interest" description="Disordered" evidence="5">
    <location>
        <begin position="382"/>
        <end position="448"/>
    </location>
</feature>
<dbReference type="GO" id="GO:0003924">
    <property type="term" value="F:GTPase activity"/>
    <property type="evidence" value="ECO:0007669"/>
    <property type="project" value="TreeGrafter"/>
</dbReference>
<evidence type="ECO:0000256" key="5">
    <source>
        <dbReference type="SAM" id="MobiDB-lite"/>
    </source>
</evidence>
<feature type="region of interest" description="Disordered" evidence="5">
    <location>
        <begin position="1"/>
        <end position="69"/>
    </location>
</feature>
<reference evidence="7 8" key="1">
    <citation type="journal article" date="2016" name="Mol. Biol. Evol.">
        <title>Comparative Genomics of Early-Diverging Mushroom-Forming Fungi Provides Insights into the Origins of Lignocellulose Decay Capabilities.</title>
        <authorList>
            <person name="Nagy L.G."/>
            <person name="Riley R."/>
            <person name="Tritt A."/>
            <person name="Adam C."/>
            <person name="Daum C."/>
            <person name="Floudas D."/>
            <person name="Sun H."/>
            <person name="Yadav J.S."/>
            <person name="Pangilinan J."/>
            <person name="Larsson K.H."/>
            <person name="Matsuura K."/>
            <person name="Barry K."/>
            <person name="Labutti K."/>
            <person name="Kuo R."/>
            <person name="Ohm R.A."/>
            <person name="Bhattacharya S.S."/>
            <person name="Shirouzu T."/>
            <person name="Yoshinaga Y."/>
            <person name="Martin F.M."/>
            <person name="Grigoriev I.V."/>
            <person name="Hibbett D.S."/>
        </authorList>
    </citation>
    <scope>NUCLEOTIDE SEQUENCE [LARGE SCALE GENOMIC DNA]</scope>
    <source>
        <strain evidence="7 8">HHB9708</strain>
    </source>
</reference>
<keyword evidence="2" id="KW-0690">Ribosome biogenesis</keyword>
<feature type="domain" description="Bms1-type G" evidence="6">
    <location>
        <begin position="86"/>
        <end position="252"/>
    </location>
</feature>
<organism evidence="7 8">
    <name type="scientific">Sistotremastrum niveocremeum HHB9708</name>
    <dbReference type="NCBI Taxonomy" id="1314777"/>
    <lineage>
        <taxon>Eukaryota</taxon>
        <taxon>Fungi</taxon>
        <taxon>Dikarya</taxon>
        <taxon>Basidiomycota</taxon>
        <taxon>Agaricomycotina</taxon>
        <taxon>Agaricomycetes</taxon>
        <taxon>Sistotremastrales</taxon>
        <taxon>Sistotremastraceae</taxon>
        <taxon>Sertulicium</taxon>
        <taxon>Sertulicium niveocremeum</taxon>
    </lineage>
</organism>
<evidence type="ECO:0000259" key="6">
    <source>
        <dbReference type="PROSITE" id="PS51714"/>
    </source>
</evidence>
<dbReference type="OrthoDB" id="119302at2759"/>
<dbReference type="SMART" id="SM00785">
    <property type="entry name" value="AARP2CN"/>
    <property type="match status" value="1"/>
</dbReference>
<gene>
    <name evidence="7" type="ORF">SISNIDRAFT_472433</name>
</gene>
<evidence type="ECO:0000256" key="2">
    <source>
        <dbReference type="ARBA" id="ARBA00022517"/>
    </source>
</evidence>
<evidence type="ECO:0000256" key="4">
    <source>
        <dbReference type="ARBA" id="ARBA00038288"/>
    </source>
</evidence>
<comment type="subcellular location">
    <subcellularLocation>
        <location evidence="1">Nucleus</location>
        <location evidence="1">Nucleolus</location>
    </subcellularLocation>
</comment>
<dbReference type="PANTHER" id="PTHR12858:SF1">
    <property type="entry name" value="PRE-RRNA-PROCESSING PROTEIN TSR1 HOMOLOG"/>
    <property type="match status" value="1"/>
</dbReference>
<feature type="region of interest" description="Disordered" evidence="5">
    <location>
        <begin position="321"/>
        <end position="365"/>
    </location>
</feature>
<evidence type="ECO:0000256" key="1">
    <source>
        <dbReference type="ARBA" id="ARBA00004604"/>
    </source>
</evidence>
<dbReference type="SMART" id="SM01362">
    <property type="entry name" value="DUF663"/>
    <property type="match status" value="1"/>
</dbReference>
<dbReference type="AlphaFoldDB" id="A0A165A721"/>